<evidence type="ECO:0000313" key="2">
    <source>
        <dbReference type="Proteomes" id="UP000289859"/>
    </source>
</evidence>
<evidence type="ECO:0000313" key="1">
    <source>
        <dbReference type="EMBL" id="RXG25825.1"/>
    </source>
</evidence>
<sequence length="122" mass="14321">MVLKTIAYPFGEVKYYEGFIHMKFDEDLDEVKIEHSKKMFKDIEGFYGAEKYVLISERNLKTSFDADLMKDLNLSKMRGLAVVSEEGVSRREELIKEQSLFKGSFAYFTNYKAAEEWARTFN</sequence>
<comment type="caution">
    <text evidence="1">The sequence shown here is derived from an EMBL/GenBank/DDBJ whole genome shotgun (WGS) entry which is preliminary data.</text>
</comment>
<dbReference type="OrthoDB" id="1442370at2"/>
<keyword evidence="2" id="KW-1185">Reference proteome</keyword>
<dbReference type="EMBL" id="QOVK01000002">
    <property type="protein sequence ID" value="RXG25825.1"/>
    <property type="molecule type" value="Genomic_DNA"/>
</dbReference>
<proteinExistence type="predicted"/>
<dbReference type="Proteomes" id="UP000289859">
    <property type="component" value="Unassembled WGS sequence"/>
</dbReference>
<dbReference type="AlphaFoldDB" id="A0A4Q0PFX9"/>
<reference evidence="1 2" key="1">
    <citation type="submission" date="2018-07" db="EMBL/GenBank/DDBJ databases">
        <title>Leeuwenhoekiella genomics.</title>
        <authorList>
            <person name="Tahon G."/>
            <person name="Willems A."/>
        </authorList>
    </citation>
    <scope>NUCLEOTIDE SEQUENCE [LARGE SCALE GENOMIC DNA]</scope>
    <source>
        <strain evidence="1 2">LMG 29608</strain>
    </source>
</reference>
<protein>
    <recommendedName>
        <fullName evidence="3">SpoIIAA-like protein</fullName>
    </recommendedName>
</protein>
<name>A0A4Q0PFX9_9FLAO</name>
<evidence type="ECO:0008006" key="3">
    <source>
        <dbReference type="Google" id="ProtNLM"/>
    </source>
</evidence>
<organism evidence="1 2">
    <name type="scientific">Leeuwenhoekiella polynyae</name>
    <dbReference type="NCBI Taxonomy" id="1550906"/>
    <lineage>
        <taxon>Bacteria</taxon>
        <taxon>Pseudomonadati</taxon>
        <taxon>Bacteroidota</taxon>
        <taxon>Flavobacteriia</taxon>
        <taxon>Flavobacteriales</taxon>
        <taxon>Flavobacteriaceae</taxon>
        <taxon>Leeuwenhoekiella</taxon>
    </lineage>
</organism>
<dbReference type="RefSeq" id="WP_128764592.1">
    <property type="nucleotide sequence ID" value="NZ_JBHUOO010000044.1"/>
</dbReference>
<accession>A0A4Q0PFX9</accession>
<gene>
    <name evidence="1" type="ORF">DSM02_995</name>
</gene>